<dbReference type="WBParaSite" id="jg25377">
    <property type="protein sequence ID" value="jg25377"/>
    <property type="gene ID" value="jg25377"/>
</dbReference>
<evidence type="ECO:0000313" key="2">
    <source>
        <dbReference type="Proteomes" id="UP000887574"/>
    </source>
</evidence>
<organism evidence="2 3">
    <name type="scientific">Ditylenchus dipsaci</name>
    <dbReference type="NCBI Taxonomy" id="166011"/>
    <lineage>
        <taxon>Eukaryota</taxon>
        <taxon>Metazoa</taxon>
        <taxon>Ecdysozoa</taxon>
        <taxon>Nematoda</taxon>
        <taxon>Chromadorea</taxon>
        <taxon>Rhabditida</taxon>
        <taxon>Tylenchina</taxon>
        <taxon>Tylenchomorpha</taxon>
        <taxon>Sphaerularioidea</taxon>
        <taxon>Anguinidae</taxon>
        <taxon>Anguininae</taxon>
        <taxon>Ditylenchus</taxon>
    </lineage>
</organism>
<proteinExistence type="predicted"/>
<accession>A0A915E0F4</accession>
<keyword evidence="2" id="KW-1185">Reference proteome</keyword>
<evidence type="ECO:0000313" key="3">
    <source>
        <dbReference type="WBParaSite" id="jg25377"/>
    </source>
</evidence>
<dbReference type="AlphaFoldDB" id="A0A915E0F4"/>
<sequence>MQWMTKRTSKSTCLKRFISLEDLGQSLVQLVALNLVEGEMSDYLAVDNQLVVGAFSSVEIASGVLTTEVNEPEKESDNDMIEVDEEPLLPPVTNREAKEALHVFQRYSSNPTVLQLCDKVDELMAEERMKRLTQRAS</sequence>
<reference evidence="3" key="1">
    <citation type="submission" date="2022-11" db="UniProtKB">
        <authorList>
            <consortium name="WormBaseParasite"/>
        </authorList>
    </citation>
    <scope>IDENTIFICATION</scope>
</reference>
<name>A0A915E0F4_9BILA</name>
<feature type="region of interest" description="Disordered" evidence="1">
    <location>
        <begin position="70"/>
        <end position="92"/>
    </location>
</feature>
<dbReference type="Proteomes" id="UP000887574">
    <property type="component" value="Unplaced"/>
</dbReference>
<protein>
    <submittedName>
        <fullName evidence="3">Uncharacterized protein</fullName>
    </submittedName>
</protein>
<feature type="compositionally biased region" description="Acidic residues" evidence="1">
    <location>
        <begin position="78"/>
        <end position="87"/>
    </location>
</feature>
<evidence type="ECO:0000256" key="1">
    <source>
        <dbReference type="SAM" id="MobiDB-lite"/>
    </source>
</evidence>